<reference evidence="4" key="1">
    <citation type="submission" date="2018-05" db="EMBL/GenBank/DDBJ databases">
        <authorList>
            <person name="Lanie J.A."/>
            <person name="Ng W.-L."/>
            <person name="Kazmierczak K.M."/>
            <person name="Andrzejewski T.M."/>
            <person name="Davidsen T.M."/>
            <person name="Wayne K.J."/>
            <person name="Tettelin H."/>
            <person name="Glass J.I."/>
            <person name="Rusch D."/>
            <person name="Podicherti R."/>
            <person name="Tsui H.-C.T."/>
            <person name="Winkler M.E."/>
        </authorList>
    </citation>
    <scope>NUCLEOTIDE SEQUENCE</scope>
</reference>
<evidence type="ECO:0000313" key="4">
    <source>
        <dbReference type="EMBL" id="SVE20745.1"/>
    </source>
</evidence>
<feature type="non-terminal residue" evidence="4">
    <location>
        <position position="245"/>
    </location>
</feature>
<dbReference type="GO" id="GO:0000271">
    <property type="term" value="P:polysaccharide biosynthetic process"/>
    <property type="evidence" value="ECO:0007669"/>
    <property type="project" value="InterPro"/>
</dbReference>
<dbReference type="InterPro" id="IPR017476">
    <property type="entry name" value="UDP-Glc/GDP-Man"/>
</dbReference>
<dbReference type="Gene3D" id="3.40.50.720">
    <property type="entry name" value="NAD(P)-binding Rossmann-like Domain"/>
    <property type="match status" value="1"/>
</dbReference>
<dbReference type="PANTHER" id="PTHR43750:SF3">
    <property type="entry name" value="UDP-GLUCOSE 6-DEHYDROGENASE TUAD"/>
    <property type="match status" value="1"/>
</dbReference>
<dbReference type="Pfam" id="PF00984">
    <property type="entry name" value="UDPG_MGDP_dh"/>
    <property type="match status" value="1"/>
</dbReference>
<organism evidence="4">
    <name type="scientific">marine metagenome</name>
    <dbReference type="NCBI Taxonomy" id="408172"/>
    <lineage>
        <taxon>unclassified sequences</taxon>
        <taxon>metagenomes</taxon>
        <taxon>ecological metagenomes</taxon>
    </lineage>
</organism>
<dbReference type="SUPFAM" id="SSF51735">
    <property type="entry name" value="NAD(P)-binding Rossmann-fold domains"/>
    <property type="match status" value="1"/>
</dbReference>
<dbReference type="InterPro" id="IPR014026">
    <property type="entry name" value="UDP-Glc/GDP-Man_DH_dimer"/>
</dbReference>
<dbReference type="AlphaFoldDB" id="A0A383BN19"/>
<gene>
    <name evidence="4" type="ORF">METZ01_LOCUS473599</name>
</gene>
<dbReference type="Pfam" id="PF03721">
    <property type="entry name" value="UDPG_MGDP_dh_N"/>
    <property type="match status" value="1"/>
</dbReference>
<dbReference type="PIRSF" id="PIRSF000124">
    <property type="entry name" value="UDPglc_GDPman_dh"/>
    <property type="match status" value="1"/>
</dbReference>
<feature type="domain" description="UDP-glucose/GDP-mannose dehydrogenase dimerisation" evidence="2">
    <location>
        <begin position="134"/>
        <end position="239"/>
    </location>
</feature>
<dbReference type="InterPro" id="IPR028359">
    <property type="entry name" value="UDP_ManNAc/GlcNAc_DH"/>
</dbReference>
<dbReference type="SUPFAM" id="SSF48179">
    <property type="entry name" value="6-phosphogluconate dehydrogenase C-terminal domain-like"/>
    <property type="match status" value="1"/>
</dbReference>
<dbReference type="NCBIfam" id="TIGR03026">
    <property type="entry name" value="NDP-sugDHase"/>
    <property type="match status" value="1"/>
</dbReference>
<accession>A0A383BN19</accession>
<dbReference type="InterPro" id="IPR013328">
    <property type="entry name" value="6PGD_dom2"/>
</dbReference>
<dbReference type="InterPro" id="IPR001732">
    <property type="entry name" value="UDP-Glc/GDP-Man_DH_N"/>
</dbReference>
<dbReference type="Gene3D" id="1.10.1040.10">
    <property type="entry name" value="N-(1-d-carboxylethyl)-l-norvaline Dehydrogenase, domain 2"/>
    <property type="match status" value="1"/>
</dbReference>
<dbReference type="GO" id="GO:0016628">
    <property type="term" value="F:oxidoreductase activity, acting on the CH-CH group of donors, NAD or NADP as acceptor"/>
    <property type="evidence" value="ECO:0007669"/>
    <property type="project" value="InterPro"/>
</dbReference>
<feature type="non-terminal residue" evidence="4">
    <location>
        <position position="1"/>
    </location>
</feature>
<dbReference type="InterPro" id="IPR036291">
    <property type="entry name" value="NAD(P)-bd_dom_sf"/>
</dbReference>
<name>A0A383BN19_9ZZZZ</name>
<dbReference type="PANTHER" id="PTHR43750">
    <property type="entry name" value="UDP-GLUCOSE 6-DEHYDROGENASE TUAD"/>
    <property type="match status" value="1"/>
</dbReference>
<sequence length="245" mass="27468">LNILVQNTEGCFICVGTPTRNNSIDLSQIKSAIESLVTSIKNNEKKNYAIIIRSTIIPNTTREVLLPIITEKLKEQQFQLFVVPEFLREGKALDDFMNTDKIVIGSIENKKTTFVDDVFENFKGKCDFIHTNLESAELIKYANNSFFSMLISFSNEIANISEKIPNVDPFQVLQALVSDKRITTIVDDKKIVPSLNSYLIPGCGFGGSCFPKDIKAIQNFANLKNVDTPILNAVLAINDERPKKM</sequence>
<protein>
    <recommendedName>
        <fullName evidence="5">UDP-glucose/GDP-mannose dehydrogenase dimerisation domain-containing protein</fullName>
    </recommendedName>
</protein>
<dbReference type="EMBL" id="UINC01201413">
    <property type="protein sequence ID" value="SVE20745.1"/>
    <property type="molecule type" value="Genomic_DNA"/>
</dbReference>
<proteinExistence type="inferred from homology"/>
<evidence type="ECO:0000259" key="2">
    <source>
        <dbReference type="Pfam" id="PF00984"/>
    </source>
</evidence>
<dbReference type="GO" id="GO:0016616">
    <property type="term" value="F:oxidoreductase activity, acting on the CH-OH group of donors, NAD or NADP as acceptor"/>
    <property type="evidence" value="ECO:0007669"/>
    <property type="project" value="InterPro"/>
</dbReference>
<comment type="similarity">
    <text evidence="1">Belongs to the UDP-glucose/GDP-mannose dehydrogenase family.</text>
</comment>
<evidence type="ECO:0000259" key="3">
    <source>
        <dbReference type="Pfam" id="PF03721"/>
    </source>
</evidence>
<dbReference type="GO" id="GO:0051287">
    <property type="term" value="F:NAD binding"/>
    <property type="evidence" value="ECO:0007669"/>
    <property type="project" value="InterPro"/>
</dbReference>
<dbReference type="PIRSF" id="PIRSF500136">
    <property type="entry name" value="UDP_ManNAc_DH"/>
    <property type="match status" value="1"/>
</dbReference>
<feature type="domain" description="UDP-glucose/GDP-mannose dehydrogenase N-terminal" evidence="3">
    <location>
        <begin position="6"/>
        <end position="112"/>
    </location>
</feature>
<evidence type="ECO:0000256" key="1">
    <source>
        <dbReference type="ARBA" id="ARBA00006601"/>
    </source>
</evidence>
<dbReference type="InterPro" id="IPR008927">
    <property type="entry name" value="6-PGluconate_DH-like_C_sf"/>
</dbReference>
<evidence type="ECO:0008006" key="5">
    <source>
        <dbReference type="Google" id="ProtNLM"/>
    </source>
</evidence>